<organism evidence="1 2">
    <name type="scientific">Lipomyces orientalis</name>
    <dbReference type="NCBI Taxonomy" id="1233043"/>
    <lineage>
        <taxon>Eukaryota</taxon>
        <taxon>Fungi</taxon>
        <taxon>Dikarya</taxon>
        <taxon>Ascomycota</taxon>
        <taxon>Saccharomycotina</taxon>
        <taxon>Lipomycetes</taxon>
        <taxon>Lipomycetales</taxon>
        <taxon>Lipomycetaceae</taxon>
        <taxon>Lipomyces</taxon>
    </lineage>
</organism>
<comment type="caution">
    <text evidence="1">The sequence shown here is derived from an EMBL/GenBank/DDBJ whole genome shotgun (WGS) entry which is preliminary data.</text>
</comment>
<keyword evidence="2" id="KW-1185">Reference proteome</keyword>
<reference evidence="2" key="1">
    <citation type="journal article" date="2024" name="Front. Bioeng. Biotechnol.">
        <title>Genome-scale model development and genomic sequencing of the oleaginous clade Lipomyces.</title>
        <authorList>
            <person name="Czajka J.J."/>
            <person name="Han Y."/>
            <person name="Kim J."/>
            <person name="Mondo S.J."/>
            <person name="Hofstad B.A."/>
            <person name="Robles A."/>
            <person name="Haridas S."/>
            <person name="Riley R."/>
            <person name="LaButti K."/>
            <person name="Pangilinan J."/>
            <person name="Andreopoulos W."/>
            <person name="Lipzen A."/>
            <person name="Yan J."/>
            <person name="Wang M."/>
            <person name="Ng V."/>
            <person name="Grigoriev I.V."/>
            <person name="Spatafora J.W."/>
            <person name="Magnuson J.K."/>
            <person name="Baker S.E."/>
            <person name="Pomraning K.R."/>
        </authorList>
    </citation>
    <scope>NUCLEOTIDE SEQUENCE [LARGE SCALE GENOMIC DNA]</scope>
    <source>
        <strain evidence="2">CBS 10300</strain>
    </source>
</reference>
<evidence type="ECO:0000313" key="1">
    <source>
        <dbReference type="EMBL" id="KAK9322928.1"/>
    </source>
</evidence>
<accession>A0ACC3TS11</accession>
<proteinExistence type="predicted"/>
<name>A0ACC3TS11_9ASCO</name>
<dbReference type="Proteomes" id="UP001489719">
    <property type="component" value="Unassembled WGS sequence"/>
</dbReference>
<gene>
    <name evidence="1" type="ORF">V1517DRAFT_321754</name>
</gene>
<sequence>MSVNQLGSYLAWLVVPRGVSTALQRGYYQLFYPSGNAAPRAGSPTYRRDQRISYAVVIIGYLIYTTYTSVTGIVGAGNFYSLLGVSIDVDDKSVRRRFRNLSVHSHPDKGTGSEDVFIALKLASETLTSPVRRFAYDRFGMPALLWPEGKSEVEYVMRGIQASVPQYVFSFVVMVVLSLFRQSAFGSYWRFVALFAEFLIELHLITRTGIQEFVAMYSPYPFTIRELIDLSRSLLITLSIAAAQLGPVLFPNAPEPSIKLIREQQDVMKTMIARLTKVTDAIGTEATSAFVAQTRPFLGLQQMMRWSFLGGEPYFKERLQQHLVDLKLRSRPEVQEAMKRVANALETETGANFSPESANVST</sequence>
<evidence type="ECO:0000313" key="2">
    <source>
        <dbReference type="Proteomes" id="UP001489719"/>
    </source>
</evidence>
<protein>
    <submittedName>
        <fullName evidence="1">Uncharacterized protein</fullName>
    </submittedName>
</protein>
<dbReference type="EMBL" id="MU970068">
    <property type="protein sequence ID" value="KAK9322928.1"/>
    <property type="molecule type" value="Genomic_DNA"/>
</dbReference>